<evidence type="ECO:0000313" key="2">
    <source>
        <dbReference type="Proteomes" id="UP001143856"/>
    </source>
</evidence>
<dbReference type="EMBL" id="JAPDGR010000234">
    <property type="protein sequence ID" value="KAJ2993056.1"/>
    <property type="molecule type" value="Genomic_DNA"/>
</dbReference>
<proteinExistence type="predicted"/>
<organism evidence="1 2">
    <name type="scientific">Xylaria curta</name>
    <dbReference type="NCBI Taxonomy" id="42375"/>
    <lineage>
        <taxon>Eukaryota</taxon>
        <taxon>Fungi</taxon>
        <taxon>Dikarya</taxon>
        <taxon>Ascomycota</taxon>
        <taxon>Pezizomycotina</taxon>
        <taxon>Sordariomycetes</taxon>
        <taxon>Xylariomycetidae</taxon>
        <taxon>Xylariales</taxon>
        <taxon>Xylariaceae</taxon>
        <taxon>Xylaria</taxon>
    </lineage>
</organism>
<accession>A0ACC1PHT0</accession>
<comment type="caution">
    <text evidence="1">The sequence shown here is derived from an EMBL/GenBank/DDBJ whole genome shotgun (WGS) entry which is preliminary data.</text>
</comment>
<keyword evidence="2" id="KW-1185">Reference proteome</keyword>
<evidence type="ECO:0000313" key="1">
    <source>
        <dbReference type="EMBL" id="KAJ2993056.1"/>
    </source>
</evidence>
<gene>
    <name evidence="1" type="ORF">NUW58_g1960</name>
</gene>
<dbReference type="Proteomes" id="UP001143856">
    <property type="component" value="Unassembled WGS sequence"/>
</dbReference>
<sequence>MRLLLLLPVSLLAAFTLGQTGLPPPGSPALEYTDGAFLEPNGGTLEYGQGNKMNITNSAQSWFQWDVTTDSKNSSEIYVFRAVNGTGTAEQKALGGFLSAAFRIPVKETAGPTTTLSTLTTSATGPSNTAASADPGITPSTTSEPGSGISGGAKIGIGVGVGVGVVGLAALAAAFLFWRKTKGRKQSPGPQPYEMPLNTDFSPQPQIAQPYGVDHQNLAGYYKPPETGATRGAELDAGQGHQFITEANPDHSRRAELQ</sequence>
<protein>
    <submittedName>
        <fullName evidence="1">Uncharacterized protein</fullName>
    </submittedName>
</protein>
<reference evidence="1" key="1">
    <citation type="submission" date="2022-10" db="EMBL/GenBank/DDBJ databases">
        <title>Genome Sequence of Xylaria curta.</title>
        <authorList>
            <person name="Buettner E."/>
        </authorList>
    </citation>
    <scope>NUCLEOTIDE SEQUENCE</scope>
    <source>
        <strain evidence="1">Babe10</strain>
    </source>
</reference>
<name>A0ACC1PHT0_9PEZI</name>